<dbReference type="RefSeq" id="WP_117396459.1">
    <property type="nucleotide sequence ID" value="NZ_CP021330.1"/>
</dbReference>
<dbReference type="STRING" id="1122213.GCA_000423365_00829"/>
<evidence type="ECO:0008006" key="3">
    <source>
        <dbReference type="Google" id="ProtNLM"/>
    </source>
</evidence>
<sequence>MPRLPKIAFILAVPFLLVGCMSLNTLGTIQTMSKLDVVNDPIEDMVFAVEADANLKPLPEQTQFVFSLTPEGGTTQKTRANLRLAAANEMPRGTKPAAQGKILHVFVFPEAEKEKLRAVQAQIRTFKSKSIKGSLSIGVEPAFCKTTPQIASDSKFSVFVARSTQESLMPLLAGAKVSDLENKTGQNALPMCH</sequence>
<dbReference type="EMBL" id="CP021330">
    <property type="protein sequence ID" value="AVX05642.1"/>
    <property type="molecule type" value="Genomic_DNA"/>
</dbReference>
<dbReference type="PROSITE" id="PS51257">
    <property type="entry name" value="PROKAR_LIPOPROTEIN"/>
    <property type="match status" value="1"/>
</dbReference>
<reference evidence="1 2" key="1">
    <citation type="submission" date="2017-05" db="EMBL/GenBank/DDBJ databases">
        <title>Genome Analysis of Maritalea myrionectae HL2708#5.</title>
        <authorList>
            <consortium name="Cotde Inc.-PKNU"/>
            <person name="Jang D."/>
            <person name="Oh H.-M."/>
        </authorList>
    </citation>
    <scope>NUCLEOTIDE SEQUENCE [LARGE SCALE GENOMIC DNA]</scope>
    <source>
        <strain evidence="1 2">HL2708#5</strain>
    </source>
</reference>
<keyword evidence="2" id="KW-1185">Reference proteome</keyword>
<accession>A0A2R4MI05</accession>
<evidence type="ECO:0000313" key="2">
    <source>
        <dbReference type="Proteomes" id="UP000258927"/>
    </source>
</evidence>
<dbReference type="AlphaFoldDB" id="A0A2R4MI05"/>
<organism evidence="1 2">
    <name type="scientific">Maritalea myrionectae</name>
    <dbReference type="NCBI Taxonomy" id="454601"/>
    <lineage>
        <taxon>Bacteria</taxon>
        <taxon>Pseudomonadati</taxon>
        <taxon>Pseudomonadota</taxon>
        <taxon>Alphaproteobacteria</taxon>
        <taxon>Hyphomicrobiales</taxon>
        <taxon>Devosiaceae</taxon>
        <taxon>Maritalea</taxon>
    </lineage>
</organism>
<evidence type="ECO:0000313" key="1">
    <source>
        <dbReference type="EMBL" id="AVX05642.1"/>
    </source>
</evidence>
<gene>
    <name evidence="1" type="ORF">MXMO3_03136</name>
</gene>
<protein>
    <recommendedName>
        <fullName evidence="3">Lipoprotein</fullName>
    </recommendedName>
</protein>
<dbReference type="Proteomes" id="UP000258927">
    <property type="component" value="Chromosome"/>
</dbReference>
<proteinExistence type="predicted"/>
<name>A0A2R4MI05_9HYPH</name>
<dbReference type="KEGG" id="mmyr:MXMO3_03136"/>